<dbReference type="STRING" id="1123402.SAMN02583745_02308"/>
<dbReference type="PANTHER" id="PTHR46305:SF3">
    <property type="entry name" value="NADPH:QUINONE OXIDOREDUCTASE MDAB"/>
    <property type="match status" value="1"/>
</dbReference>
<dbReference type="InterPro" id="IPR029039">
    <property type="entry name" value="Flavoprotein-like_sf"/>
</dbReference>
<dbReference type="InterPro" id="IPR052397">
    <property type="entry name" value="NADPH-QR_MdaB"/>
</dbReference>
<dbReference type="RefSeq" id="WP_093321225.1">
    <property type="nucleotide sequence ID" value="NZ_FOHV01000024.1"/>
</dbReference>
<protein>
    <submittedName>
        <fullName evidence="6">Modulator of drug activity B</fullName>
    </submittedName>
</protein>
<evidence type="ECO:0000256" key="4">
    <source>
        <dbReference type="ARBA" id="ARBA00037981"/>
    </source>
</evidence>
<comment type="similarity">
    <text evidence="4">Belongs to the oxidoreductase MdaB family.</text>
</comment>
<organism evidence="6 7">
    <name type="scientific">Thorsellia anophelis DSM 18579</name>
    <dbReference type="NCBI Taxonomy" id="1123402"/>
    <lineage>
        <taxon>Bacteria</taxon>
        <taxon>Pseudomonadati</taxon>
        <taxon>Pseudomonadota</taxon>
        <taxon>Gammaproteobacteria</taxon>
        <taxon>Enterobacterales</taxon>
        <taxon>Thorselliaceae</taxon>
        <taxon>Thorsellia</taxon>
    </lineage>
</organism>
<keyword evidence="7" id="KW-1185">Reference proteome</keyword>
<reference evidence="7" key="1">
    <citation type="submission" date="2016-10" db="EMBL/GenBank/DDBJ databases">
        <authorList>
            <person name="Varghese N."/>
            <person name="Submissions S."/>
        </authorList>
    </citation>
    <scope>NUCLEOTIDE SEQUENCE [LARGE SCALE GENOMIC DNA]</scope>
    <source>
        <strain evidence="7">DSM 18579</strain>
    </source>
</reference>
<sequence>MSRVFIINAGEAFGHSFGKLNATLAEFAQSELSQLGHEVKLTNIADGYDIENEINHFLWADVIIYQQPAWWMGAPWTLKKYIDEVFTAGHQKLYASDGRSRTNPNKNYGKGGLLQGRHYMISATWNAPEAAFDDADEFFEGKGFDAVYFPFHKANQFIGLAPLESFSCHDVIKSPSIESDLARYKTHLQTVIK</sequence>
<dbReference type="OrthoDB" id="9798454at2"/>
<evidence type="ECO:0000256" key="1">
    <source>
        <dbReference type="ARBA" id="ARBA00001974"/>
    </source>
</evidence>
<gene>
    <name evidence="6" type="ORF">SAMN02583745_02308</name>
</gene>
<feature type="domain" description="Flavodoxin-like fold" evidence="5">
    <location>
        <begin position="3"/>
        <end position="188"/>
    </location>
</feature>
<dbReference type="AlphaFoldDB" id="A0A1I0E9T7"/>
<accession>A0A1I0E9T7</accession>
<name>A0A1I0E9T7_9GAMM</name>
<dbReference type="SUPFAM" id="SSF52218">
    <property type="entry name" value="Flavoproteins"/>
    <property type="match status" value="1"/>
</dbReference>
<keyword evidence="3" id="KW-0274">FAD</keyword>
<evidence type="ECO:0000259" key="5">
    <source>
        <dbReference type="Pfam" id="PF02525"/>
    </source>
</evidence>
<dbReference type="Gene3D" id="3.40.50.360">
    <property type="match status" value="1"/>
</dbReference>
<keyword evidence="2" id="KW-0285">Flavoprotein</keyword>
<dbReference type="EMBL" id="FOHV01000024">
    <property type="protein sequence ID" value="SET41987.1"/>
    <property type="molecule type" value="Genomic_DNA"/>
</dbReference>
<dbReference type="PANTHER" id="PTHR46305">
    <property type="match status" value="1"/>
</dbReference>
<evidence type="ECO:0000313" key="7">
    <source>
        <dbReference type="Proteomes" id="UP000242642"/>
    </source>
</evidence>
<dbReference type="InterPro" id="IPR003680">
    <property type="entry name" value="Flavodoxin_fold"/>
</dbReference>
<dbReference type="Proteomes" id="UP000242642">
    <property type="component" value="Unassembled WGS sequence"/>
</dbReference>
<proteinExistence type="inferred from homology"/>
<dbReference type="Pfam" id="PF02525">
    <property type="entry name" value="Flavodoxin_2"/>
    <property type="match status" value="1"/>
</dbReference>
<evidence type="ECO:0000256" key="3">
    <source>
        <dbReference type="ARBA" id="ARBA00022827"/>
    </source>
</evidence>
<comment type="cofactor">
    <cofactor evidence="1">
        <name>FAD</name>
        <dbReference type="ChEBI" id="CHEBI:57692"/>
    </cofactor>
</comment>
<evidence type="ECO:0000256" key="2">
    <source>
        <dbReference type="ARBA" id="ARBA00022630"/>
    </source>
</evidence>
<evidence type="ECO:0000313" key="6">
    <source>
        <dbReference type="EMBL" id="SET41987.1"/>
    </source>
</evidence>